<evidence type="ECO:0000256" key="7">
    <source>
        <dbReference type="ARBA" id="ARBA00040167"/>
    </source>
</evidence>
<evidence type="ECO:0000256" key="2">
    <source>
        <dbReference type="ARBA" id="ARBA00008133"/>
    </source>
</evidence>
<comment type="similarity">
    <text evidence="2 9">Belongs to the uroporphyrinogen-III synthase family.</text>
</comment>
<dbReference type="AlphaFoldDB" id="A0A923L731"/>
<gene>
    <name evidence="11" type="ORF">H8S33_12205</name>
</gene>
<evidence type="ECO:0000256" key="6">
    <source>
        <dbReference type="ARBA" id="ARBA00037589"/>
    </source>
</evidence>
<dbReference type="PANTHER" id="PTHR38042:SF1">
    <property type="entry name" value="UROPORPHYRINOGEN-III SYNTHASE, CHLOROPLASTIC"/>
    <property type="match status" value="1"/>
</dbReference>
<dbReference type="InterPro" id="IPR003754">
    <property type="entry name" value="4pyrrol_synth_uPrphyn_synth"/>
</dbReference>
<dbReference type="Proteomes" id="UP000637359">
    <property type="component" value="Unassembled WGS sequence"/>
</dbReference>
<comment type="pathway">
    <text evidence="1 9">Porphyrin-containing compound metabolism; protoporphyrin-IX biosynthesis; coproporphyrinogen-III from 5-aminolevulinate: step 3/4.</text>
</comment>
<dbReference type="CDD" id="cd06578">
    <property type="entry name" value="HemD"/>
    <property type="match status" value="1"/>
</dbReference>
<evidence type="ECO:0000256" key="1">
    <source>
        <dbReference type="ARBA" id="ARBA00004772"/>
    </source>
</evidence>
<evidence type="ECO:0000256" key="8">
    <source>
        <dbReference type="ARBA" id="ARBA00048617"/>
    </source>
</evidence>
<evidence type="ECO:0000313" key="11">
    <source>
        <dbReference type="EMBL" id="MBC5637570.1"/>
    </source>
</evidence>
<evidence type="ECO:0000256" key="5">
    <source>
        <dbReference type="ARBA" id="ARBA00023244"/>
    </source>
</evidence>
<protein>
    <recommendedName>
        <fullName evidence="7 9">Uroporphyrinogen-III synthase</fullName>
        <ecNumber evidence="3 9">4.2.1.75</ecNumber>
    </recommendedName>
</protein>
<dbReference type="InterPro" id="IPR039793">
    <property type="entry name" value="UROS/Hem4"/>
</dbReference>
<evidence type="ECO:0000259" key="10">
    <source>
        <dbReference type="Pfam" id="PF02602"/>
    </source>
</evidence>
<evidence type="ECO:0000313" key="12">
    <source>
        <dbReference type="Proteomes" id="UP000637359"/>
    </source>
</evidence>
<organism evidence="11 12">
    <name type="scientific">Ornithinibacillus hominis</name>
    <dbReference type="NCBI Taxonomy" id="2763055"/>
    <lineage>
        <taxon>Bacteria</taxon>
        <taxon>Bacillati</taxon>
        <taxon>Bacillota</taxon>
        <taxon>Bacilli</taxon>
        <taxon>Bacillales</taxon>
        <taxon>Bacillaceae</taxon>
        <taxon>Ornithinibacillus</taxon>
    </lineage>
</organism>
<dbReference type="EC" id="4.2.1.75" evidence="3 9"/>
<evidence type="ECO:0000256" key="9">
    <source>
        <dbReference type="RuleBase" id="RU366031"/>
    </source>
</evidence>
<comment type="catalytic activity">
    <reaction evidence="8 9">
        <text>hydroxymethylbilane = uroporphyrinogen III + H2O</text>
        <dbReference type="Rhea" id="RHEA:18965"/>
        <dbReference type="ChEBI" id="CHEBI:15377"/>
        <dbReference type="ChEBI" id="CHEBI:57308"/>
        <dbReference type="ChEBI" id="CHEBI:57845"/>
        <dbReference type="EC" id="4.2.1.75"/>
    </reaction>
</comment>
<dbReference type="GO" id="GO:0006780">
    <property type="term" value="P:uroporphyrinogen III biosynthetic process"/>
    <property type="evidence" value="ECO:0007669"/>
    <property type="project" value="UniProtKB-UniRule"/>
</dbReference>
<dbReference type="InterPro" id="IPR036108">
    <property type="entry name" value="4pyrrol_syn_uPrphyn_synt_sf"/>
</dbReference>
<dbReference type="SUPFAM" id="SSF69618">
    <property type="entry name" value="HemD-like"/>
    <property type="match status" value="1"/>
</dbReference>
<proteinExistence type="inferred from homology"/>
<comment type="function">
    <text evidence="6 9">Catalyzes cyclization of the linear tetrapyrrole, hydroxymethylbilane, to the macrocyclic uroporphyrinogen III.</text>
</comment>
<dbReference type="GO" id="GO:0006782">
    <property type="term" value="P:protoporphyrinogen IX biosynthetic process"/>
    <property type="evidence" value="ECO:0007669"/>
    <property type="project" value="UniProtKB-UniRule"/>
</dbReference>
<keyword evidence="12" id="KW-1185">Reference proteome</keyword>
<dbReference type="Pfam" id="PF02602">
    <property type="entry name" value="HEM4"/>
    <property type="match status" value="1"/>
</dbReference>
<reference evidence="11" key="1">
    <citation type="submission" date="2020-08" db="EMBL/GenBank/DDBJ databases">
        <title>Genome public.</title>
        <authorList>
            <person name="Liu C."/>
            <person name="Sun Q."/>
        </authorList>
    </citation>
    <scope>NUCLEOTIDE SEQUENCE</scope>
    <source>
        <strain evidence="11">BX22</strain>
    </source>
</reference>
<keyword evidence="4 9" id="KW-0456">Lyase</keyword>
<dbReference type="EMBL" id="JACOOL010000008">
    <property type="protein sequence ID" value="MBC5637570.1"/>
    <property type="molecule type" value="Genomic_DNA"/>
</dbReference>
<sequence>MLPLAGKNVLVTREASLAKKFTNQLLDNGANVYEVPLLKITSRSAVDIVQRLQNMDTLEWIFFTSVNGVDCFFSILEEEDVTLDNVKIAVVGKKTATVLANYGYKPDFVPSIYDGENLVIEFLEKYQEIKQVLLVQGNRSRDVVAKGLSKAGVQHQSLVVYDTNYNFDVETKLRQVLEKVSFDFITFTSPSTVEAFTTFSTRTLPEYTKIVCIGRTTEARARQLGLKNIITPETYTIESMIEVMCNE</sequence>
<dbReference type="Gene3D" id="3.40.50.10090">
    <property type="match status" value="2"/>
</dbReference>
<name>A0A923L731_9BACI</name>
<evidence type="ECO:0000256" key="3">
    <source>
        <dbReference type="ARBA" id="ARBA00013109"/>
    </source>
</evidence>
<dbReference type="RefSeq" id="WP_186870275.1">
    <property type="nucleotide sequence ID" value="NZ_JACOOL010000008.1"/>
</dbReference>
<dbReference type="GO" id="GO:0004852">
    <property type="term" value="F:uroporphyrinogen-III synthase activity"/>
    <property type="evidence" value="ECO:0007669"/>
    <property type="project" value="UniProtKB-UniRule"/>
</dbReference>
<accession>A0A923L731</accession>
<comment type="caution">
    <text evidence="11">The sequence shown here is derived from an EMBL/GenBank/DDBJ whole genome shotgun (WGS) entry which is preliminary data.</text>
</comment>
<evidence type="ECO:0000256" key="4">
    <source>
        <dbReference type="ARBA" id="ARBA00023239"/>
    </source>
</evidence>
<feature type="domain" description="Tetrapyrrole biosynthesis uroporphyrinogen III synthase" evidence="10">
    <location>
        <begin position="21"/>
        <end position="242"/>
    </location>
</feature>
<dbReference type="PANTHER" id="PTHR38042">
    <property type="entry name" value="UROPORPHYRINOGEN-III SYNTHASE, CHLOROPLASTIC"/>
    <property type="match status" value="1"/>
</dbReference>
<keyword evidence="5 9" id="KW-0627">Porphyrin biosynthesis</keyword>